<evidence type="ECO:0008006" key="3">
    <source>
        <dbReference type="Google" id="ProtNLM"/>
    </source>
</evidence>
<dbReference type="Proteomes" id="UP001629230">
    <property type="component" value="Unassembled WGS sequence"/>
</dbReference>
<accession>A0ABW9AL87</accession>
<sequence length="116" mass="12630">MLPKISGVPLCVREKSSPTVPVFTFVKESVLASGDGYTVSTWVALSVPCSGIIMRSQIKIAARTSGNVSEYALSRQAQALSLEQADRARAEKRRVNDARIDSNASKWRYSAPSAER</sequence>
<proteinExistence type="predicted"/>
<keyword evidence="2" id="KW-1185">Reference proteome</keyword>
<dbReference type="EMBL" id="JAQQEZ010000005">
    <property type="protein sequence ID" value="MFM0001365.1"/>
    <property type="molecule type" value="Genomic_DNA"/>
</dbReference>
<evidence type="ECO:0000313" key="1">
    <source>
        <dbReference type="EMBL" id="MFM0001365.1"/>
    </source>
</evidence>
<dbReference type="RefSeq" id="WP_408176835.1">
    <property type="nucleotide sequence ID" value="NZ_JAQQEZ010000005.1"/>
</dbReference>
<comment type="caution">
    <text evidence="1">The sequence shown here is derived from an EMBL/GenBank/DDBJ whole genome shotgun (WGS) entry which is preliminary data.</text>
</comment>
<organism evidence="1 2">
    <name type="scientific">Paraburkholderia dipogonis</name>
    <dbReference type="NCBI Taxonomy" id="1211383"/>
    <lineage>
        <taxon>Bacteria</taxon>
        <taxon>Pseudomonadati</taxon>
        <taxon>Pseudomonadota</taxon>
        <taxon>Betaproteobacteria</taxon>
        <taxon>Burkholderiales</taxon>
        <taxon>Burkholderiaceae</taxon>
        <taxon>Paraburkholderia</taxon>
    </lineage>
</organism>
<gene>
    <name evidence="1" type="ORF">PQR57_10070</name>
</gene>
<evidence type="ECO:0000313" key="2">
    <source>
        <dbReference type="Proteomes" id="UP001629230"/>
    </source>
</evidence>
<reference evidence="1 2" key="1">
    <citation type="journal article" date="2024" name="Chem. Sci.">
        <title>Discovery of megapolipeptins by genome mining of a Burkholderiales bacteria collection.</title>
        <authorList>
            <person name="Paulo B.S."/>
            <person name="Recchia M.J.J."/>
            <person name="Lee S."/>
            <person name="Fergusson C.H."/>
            <person name="Romanowski S.B."/>
            <person name="Hernandez A."/>
            <person name="Krull N."/>
            <person name="Liu D.Y."/>
            <person name="Cavanagh H."/>
            <person name="Bos A."/>
            <person name="Gray C.A."/>
            <person name="Murphy B.T."/>
            <person name="Linington R.G."/>
            <person name="Eustaquio A.S."/>
        </authorList>
    </citation>
    <scope>NUCLEOTIDE SEQUENCE [LARGE SCALE GENOMIC DNA]</scope>
    <source>
        <strain evidence="1 2">RL17-350-BIC-A</strain>
    </source>
</reference>
<protein>
    <recommendedName>
        <fullName evidence="3">DUF4102 domain-containing protein</fullName>
    </recommendedName>
</protein>
<name>A0ABW9AL87_9BURK</name>